<dbReference type="EMBL" id="RBVX01000001">
    <property type="protein sequence ID" value="RSL35314.1"/>
    <property type="molecule type" value="Genomic_DNA"/>
</dbReference>
<dbReference type="OrthoDB" id="7063737at2"/>
<protein>
    <submittedName>
        <fullName evidence="1">Uncharacterized protein</fullName>
    </submittedName>
</protein>
<gene>
    <name evidence="1" type="ORF">D7Z54_01745</name>
</gene>
<dbReference type="AlphaFoldDB" id="A0A3R9WWX2"/>
<evidence type="ECO:0000313" key="2">
    <source>
        <dbReference type="Proteomes" id="UP000275076"/>
    </source>
</evidence>
<name>A0A3R9WWX2_9BACI</name>
<evidence type="ECO:0000313" key="1">
    <source>
        <dbReference type="EMBL" id="RSL35314.1"/>
    </source>
</evidence>
<proteinExistence type="predicted"/>
<reference evidence="1 2" key="1">
    <citation type="submission" date="2018-10" db="EMBL/GenBank/DDBJ databases">
        <title>Draft genome sequence of Bacillus salarius IM0101, isolated from a hypersaline soil in Inner Mongolia, China.</title>
        <authorList>
            <person name="Yamprayoonswat W."/>
            <person name="Boonvisut S."/>
            <person name="Jumpathong W."/>
            <person name="Sittihan S."/>
            <person name="Ruangsuj P."/>
            <person name="Wanthongcharoen S."/>
            <person name="Thongpramul N."/>
            <person name="Pimmason S."/>
            <person name="Yu B."/>
            <person name="Yasawong M."/>
        </authorList>
    </citation>
    <scope>NUCLEOTIDE SEQUENCE [LARGE SCALE GENOMIC DNA]</scope>
    <source>
        <strain evidence="1 2">IM0101</strain>
    </source>
</reference>
<comment type="caution">
    <text evidence="1">The sequence shown here is derived from an EMBL/GenBank/DDBJ whole genome shotgun (WGS) entry which is preliminary data.</text>
</comment>
<dbReference type="RefSeq" id="WP_125553809.1">
    <property type="nucleotide sequence ID" value="NZ_RBVX01000001.1"/>
</dbReference>
<keyword evidence="2" id="KW-1185">Reference proteome</keyword>
<accession>A0A3R9WWX2</accession>
<organism evidence="1 2">
    <name type="scientific">Salibacterium salarium</name>
    <dbReference type="NCBI Taxonomy" id="284579"/>
    <lineage>
        <taxon>Bacteria</taxon>
        <taxon>Bacillati</taxon>
        <taxon>Bacillota</taxon>
        <taxon>Bacilli</taxon>
        <taxon>Bacillales</taxon>
        <taxon>Bacillaceae</taxon>
    </lineage>
</organism>
<dbReference type="Proteomes" id="UP000275076">
    <property type="component" value="Unassembled WGS sequence"/>
</dbReference>
<sequence length="233" mass="27371">MDIKLPKKSSKLFQSTSNYLEFSHYGWGDIDSQFYGYIKGYKESADTLVEFALNSQRISVLDTYIFPVLFLYRQFIELSIKSLYLEYSDIPMEDKIQTIKSAGHNLMRMWNGLKPTLVDASFSEDEKGLINAVESYILQYHSFDKSSFKFRYPIDKESNPLLKDEERIDIANLKERMTELDNFFGGADGKLGHLQENKYEQEEYLREIEAEMKAEYEAEMRAEFESEMRDAMD</sequence>